<dbReference type="AlphaFoldDB" id="A0A948RUG6"/>
<dbReference type="Gene3D" id="3.60.140.10">
    <property type="entry name" value="CNF1/YfiH-like putative cysteine hydrolases"/>
    <property type="match status" value="1"/>
</dbReference>
<dbReference type="EMBL" id="JAHJDP010000048">
    <property type="protein sequence ID" value="MBU2691233.1"/>
    <property type="molecule type" value="Genomic_DNA"/>
</dbReference>
<dbReference type="GO" id="GO:0016787">
    <property type="term" value="F:hydrolase activity"/>
    <property type="evidence" value="ECO:0007669"/>
    <property type="project" value="UniProtKB-KW"/>
</dbReference>
<keyword evidence="4" id="KW-0479">Metal-binding</keyword>
<evidence type="ECO:0000313" key="11">
    <source>
        <dbReference type="EMBL" id="MBU2691233.1"/>
    </source>
</evidence>
<keyword evidence="6" id="KW-0862">Zinc</keyword>
<dbReference type="GO" id="GO:0017061">
    <property type="term" value="F:S-methyl-5-thioadenosine phosphorylase activity"/>
    <property type="evidence" value="ECO:0007669"/>
    <property type="project" value="UniProtKB-EC"/>
</dbReference>
<dbReference type="CDD" id="cd16833">
    <property type="entry name" value="YfiH"/>
    <property type="match status" value="1"/>
</dbReference>
<dbReference type="PANTHER" id="PTHR30616:SF2">
    <property type="entry name" value="PURINE NUCLEOSIDE PHOSPHORYLASE LACC1"/>
    <property type="match status" value="1"/>
</dbReference>
<dbReference type="InterPro" id="IPR011324">
    <property type="entry name" value="Cytotoxic_necrot_fac-like_cat"/>
</dbReference>
<evidence type="ECO:0000313" key="12">
    <source>
        <dbReference type="Proteomes" id="UP000777784"/>
    </source>
</evidence>
<dbReference type="GO" id="GO:0005507">
    <property type="term" value="F:copper ion binding"/>
    <property type="evidence" value="ECO:0007669"/>
    <property type="project" value="TreeGrafter"/>
</dbReference>
<dbReference type="PANTHER" id="PTHR30616">
    <property type="entry name" value="UNCHARACTERIZED PROTEIN YFIH"/>
    <property type="match status" value="1"/>
</dbReference>
<dbReference type="Pfam" id="PF02578">
    <property type="entry name" value="Cu-oxidase_4"/>
    <property type="match status" value="1"/>
</dbReference>
<dbReference type="InterPro" id="IPR038371">
    <property type="entry name" value="Cu_polyphenol_OxRdtase_sf"/>
</dbReference>
<evidence type="ECO:0000256" key="9">
    <source>
        <dbReference type="ARBA" id="ARBA00049893"/>
    </source>
</evidence>
<protein>
    <submittedName>
        <fullName evidence="11">Polyphenol oxidase family protein</fullName>
    </submittedName>
</protein>
<feature type="compositionally biased region" description="Basic and acidic residues" evidence="10">
    <location>
        <begin position="276"/>
        <end position="289"/>
    </location>
</feature>
<accession>A0A948RUG6</accession>
<comment type="catalytic activity">
    <reaction evidence="9">
        <text>S-methyl-5'-thioadenosine + phosphate = 5-(methylsulfanyl)-alpha-D-ribose 1-phosphate + adenine</text>
        <dbReference type="Rhea" id="RHEA:11852"/>
        <dbReference type="ChEBI" id="CHEBI:16708"/>
        <dbReference type="ChEBI" id="CHEBI:17509"/>
        <dbReference type="ChEBI" id="CHEBI:43474"/>
        <dbReference type="ChEBI" id="CHEBI:58533"/>
        <dbReference type="EC" id="2.4.2.28"/>
    </reaction>
    <physiologicalReaction direction="left-to-right" evidence="9">
        <dbReference type="Rhea" id="RHEA:11853"/>
    </physiologicalReaction>
</comment>
<keyword evidence="5" id="KW-0378">Hydrolase</keyword>
<evidence type="ECO:0000256" key="10">
    <source>
        <dbReference type="SAM" id="MobiDB-lite"/>
    </source>
</evidence>
<evidence type="ECO:0000256" key="8">
    <source>
        <dbReference type="ARBA" id="ARBA00048968"/>
    </source>
</evidence>
<evidence type="ECO:0000256" key="5">
    <source>
        <dbReference type="ARBA" id="ARBA00022801"/>
    </source>
</evidence>
<reference evidence="11" key="1">
    <citation type="submission" date="2021-05" db="EMBL/GenBank/DDBJ databases">
        <title>Energy efficiency and biological interactions define the core microbiome of deep oligotrophic groundwater.</title>
        <authorList>
            <person name="Mehrshad M."/>
            <person name="Lopez-Fernandez M."/>
            <person name="Bell E."/>
            <person name="Bernier-Latmani R."/>
            <person name="Bertilsson S."/>
            <person name="Dopson M."/>
        </authorList>
    </citation>
    <scope>NUCLEOTIDE SEQUENCE</scope>
    <source>
        <strain evidence="11">Modern_marine.mb.64</strain>
    </source>
</reference>
<sequence>MGRPLYDGAMRPDGIEFSDRLTQEKGLLLNWIPSLPGEVTGFLTTRIGGESPKPYDSLNCGFTVGDHPQSVEANLRRIGDLLRIPPPRWARIRMDHGSRILAVTDPGLAGRADGMITSHCGLPLVMTVADCPPLFLWAPGPVISLLHCGWRGVARGMVENGIHRLSAAAGRPPAELCAWIGPGIGGECYPVNWDVAVQLAPLAMNRWSPQPRLDLRRIIYEKLIRLGLSAHQVQHSAHCTSCRSDLYYSHRRDKGRTGRMAAVMVITPSTGSMMQPKDESPDKVRGIDG</sequence>
<name>A0A948RUG6_UNCEI</name>
<comment type="similarity">
    <text evidence="2">Belongs to the purine nucleoside phosphorylase YfiH/LACC1 family.</text>
</comment>
<comment type="caution">
    <text evidence="11">The sequence shown here is derived from an EMBL/GenBank/DDBJ whole genome shotgun (WGS) entry which is preliminary data.</text>
</comment>
<dbReference type="SUPFAM" id="SSF64438">
    <property type="entry name" value="CNF1/YfiH-like putative cysteine hydrolases"/>
    <property type="match status" value="1"/>
</dbReference>
<evidence type="ECO:0000256" key="6">
    <source>
        <dbReference type="ARBA" id="ARBA00022833"/>
    </source>
</evidence>
<evidence type="ECO:0000256" key="4">
    <source>
        <dbReference type="ARBA" id="ARBA00022723"/>
    </source>
</evidence>
<comment type="catalytic activity">
    <reaction evidence="8">
        <text>adenosine + phosphate = alpha-D-ribose 1-phosphate + adenine</text>
        <dbReference type="Rhea" id="RHEA:27642"/>
        <dbReference type="ChEBI" id="CHEBI:16335"/>
        <dbReference type="ChEBI" id="CHEBI:16708"/>
        <dbReference type="ChEBI" id="CHEBI:43474"/>
        <dbReference type="ChEBI" id="CHEBI:57720"/>
        <dbReference type="EC" id="2.4.2.1"/>
    </reaction>
    <physiologicalReaction direction="left-to-right" evidence="8">
        <dbReference type="Rhea" id="RHEA:27643"/>
    </physiologicalReaction>
</comment>
<gene>
    <name evidence="11" type="ORF">KJ970_09910</name>
</gene>
<comment type="catalytic activity">
    <reaction evidence="1">
        <text>inosine + phosphate = alpha-D-ribose 1-phosphate + hypoxanthine</text>
        <dbReference type="Rhea" id="RHEA:27646"/>
        <dbReference type="ChEBI" id="CHEBI:17368"/>
        <dbReference type="ChEBI" id="CHEBI:17596"/>
        <dbReference type="ChEBI" id="CHEBI:43474"/>
        <dbReference type="ChEBI" id="CHEBI:57720"/>
        <dbReference type="EC" id="2.4.2.1"/>
    </reaction>
    <physiologicalReaction direction="left-to-right" evidence="1">
        <dbReference type="Rhea" id="RHEA:27647"/>
    </physiologicalReaction>
</comment>
<evidence type="ECO:0000256" key="2">
    <source>
        <dbReference type="ARBA" id="ARBA00007353"/>
    </source>
</evidence>
<proteinExistence type="inferred from homology"/>
<evidence type="ECO:0000256" key="7">
    <source>
        <dbReference type="ARBA" id="ARBA00047989"/>
    </source>
</evidence>
<dbReference type="Proteomes" id="UP000777784">
    <property type="component" value="Unassembled WGS sequence"/>
</dbReference>
<comment type="catalytic activity">
    <reaction evidence="7">
        <text>adenosine + H2O + H(+) = inosine + NH4(+)</text>
        <dbReference type="Rhea" id="RHEA:24408"/>
        <dbReference type="ChEBI" id="CHEBI:15377"/>
        <dbReference type="ChEBI" id="CHEBI:15378"/>
        <dbReference type="ChEBI" id="CHEBI:16335"/>
        <dbReference type="ChEBI" id="CHEBI:17596"/>
        <dbReference type="ChEBI" id="CHEBI:28938"/>
        <dbReference type="EC" id="3.5.4.4"/>
    </reaction>
    <physiologicalReaction direction="left-to-right" evidence="7">
        <dbReference type="Rhea" id="RHEA:24409"/>
    </physiologicalReaction>
</comment>
<organism evidence="11 12">
    <name type="scientific">Eiseniibacteriota bacterium</name>
    <dbReference type="NCBI Taxonomy" id="2212470"/>
    <lineage>
        <taxon>Bacteria</taxon>
        <taxon>Candidatus Eiseniibacteriota</taxon>
    </lineage>
</organism>
<keyword evidence="3" id="KW-0808">Transferase</keyword>
<dbReference type="InterPro" id="IPR003730">
    <property type="entry name" value="Cu_polyphenol_OxRdtase"/>
</dbReference>
<feature type="region of interest" description="Disordered" evidence="10">
    <location>
        <begin position="269"/>
        <end position="289"/>
    </location>
</feature>
<evidence type="ECO:0000256" key="3">
    <source>
        <dbReference type="ARBA" id="ARBA00022679"/>
    </source>
</evidence>
<evidence type="ECO:0000256" key="1">
    <source>
        <dbReference type="ARBA" id="ARBA00000553"/>
    </source>
</evidence>